<dbReference type="InterPro" id="IPR003691">
    <property type="entry name" value="FluC"/>
</dbReference>
<reference evidence="12" key="1">
    <citation type="submission" date="2017-06" db="EMBL/GenBank/DDBJ databases">
        <authorList>
            <person name="Varghese N."/>
            <person name="Submissions S."/>
        </authorList>
    </citation>
    <scope>NUCLEOTIDE SEQUENCE [LARGE SCALE GENOMIC DNA]</scope>
    <source>
        <strain evidence="12">JCM 23211</strain>
    </source>
</reference>
<keyword evidence="2 10" id="KW-1003">Cell membrane</keyword>
<keyword evidence="12" id="KW-1185">Reference proteome</keyword>
<evidence type="ECO:0000256" key="10">
    <source>
        <dbReference type="HAMAP-Rule" id="MF_00454"/>
    </source>
</evidence>
<dbReference type="EMBL" id="FZOW01000015">
    <property type="protein sequence ID" value="SNT37124.1"/>
    <property type="molecule type" value="Genomic_DNA"/>
</dbReference>
<sequence>MTAALVVAVAGIGAIGAGARYATDETLKKIVSPSFPWATLCINIIASFGLGVVTGMVLVDGAPSELRVLVGVGFCSSYSIFSTAMLEAVILLRQGRWRSAVAAAAGTFAATSLTAAVGLAVGSA</sequence>
<name>A0A239M557_9NOCA</name>
<dbReference type="Pfam" id="PF02537">
    <property type="entry name" value="CRCB"/>
    <property type="match status" value="1"/>
</dbReference>
<evidence type="ECO:0000256" key="5">
    <source>
        <dbReference type="ARBA" id="ARBA00023136"/>
    </source>
</evidence>
<dbReference type="PANTHER" id="PTHR28259:SF1">
    <property type="entry name" value="FLUORIDE EXPORT PROTEIN 1-RELATED"/>
    <property type="match status" value="1"/>
</dbReference>
<comment type="similarity">
    <text evidence="7 10">Belongs to the fluoride channel Fluc/FEX (TC 1.A.43) family.</text>
</comment>
<protein>
    <recommendedName>
        <fullName evidence="10">Fluoride-specific ion channel FluC</fullName>
    </recommendedName>
</protein>
<dbReference type="GO" id="GO:0062054">
    <property type="term" value="F:fluoride channel activity"/>
    <property type="evidence" value="ECO:0007669"/>
    <property type="project" value="UniProtKB-UniRule"/>
</dbReference>
<feature type="transmembrane region" description="Helical" evidence="10">
    <location>
        <begin position="97"/>
        <end position="121"/>
    </location>
</feature>
<comment type="function">
    <text evidence="9 10">Fluoride-specific ion channel. Important for reducing fluoride concentration in the cell, thus reducing its toxicity.</text>
</comment>
<comment type="subcellular location">
    <subcellularLocation>
        <location evidence="1 10">Cell membrane</location>
        <topology evidence="1 10">Multi-pass membrane protein</topology>
    </subcellularLocation>
</comment>
<dbReference type="RefSeq" id="WP_176444444.1">
    <property type="nucleotide sequence ID" value="NZ_FZOW01000015.1"/>
</dbReference>
<keyword evidence="3 10" id="KW-0812">Transmembrane</keyword>
<evidence type="ECO:0000256" key="6">
    <source>
        <dbReference type="ARBA" id="ARBA00023303"/>
    </source>
</evidence>
<comment type="catalytic activity">
    <reaction evidence="8">
        <text>fluoride(in) = fluoride(out)</text>
        <dbReference type="Rhea" id="RHEA:76159"/>
        <dbReference type="ChEBI" id="CHEBI:17051"/>
    </reaction>
    <physiologicalReaction direction="left-to-right" evidence="8">
        <dbReference type="Rhea" id="RHEA:76160"/>
    </physiologicalReaction>
</comment>
<keyword evidence="10" id="KW-0406">Ion transport</keyword>
<organism evidence="11 12">
    <name type="scientific">Rhodococcoides kyotonense</name>
    <dbReference type="NCBI Taxonomy" id="398843"/>
    <lineage>
        <taxon>Bacteria</taxon>
        <taxon>Bacillati</taxon>
        <taxon>Actinomycetota</taxon>
        <taxon>Actinomycetes</taxon>
        <taxon>Mycobacteriales</taxon>
        <taxon>Nocardiaceae</taxon>
        <taxon>Rhodococcoides</taxon>
    </lineage>
</organism>
<evidence type="ECO:0000256" key="2">
    <source>
        <dbReference type="ARBA" id="ARBA00022475"/>
    </source>
</evidence>
<evidence type="ECO:0000256" key="4">
    <source>
        <dbReference type="ARBA" id="ARBA00022989"/>
    </source>
</evidence>
<evidence type="ECO:0000313" key="12">
    <source>
        <dbReference type="Proteomes" id="UP000198327"/>
    </source>
</evidence>
<dbReference type="GO" id="GO:0005886">
    <property type="term" value="C:plasma membrane"/>
    <property type="evidence" value="ECO:0007669"/>
    <property type="project" value="UniProtKB-SubCell"/>
</dbReference>
<accession>A0A239M557</accession>
<keyword evidence="6 10" id="KW-0407">Ion channel</keyword>
<evidence type="ECO:0000256" key="9">
    <source>
        <dbReference type="ARBA" id="ARBA00049940"/>
    </source>
</evidence>
<feature type="transmembrane region" description="Helical" evidence="10">
    <location>
        <begin position="66"/>
        <end position="91"/>
    </location>
</feature>
<evidence type="ECO:0000256" key="3">
    <source>
        <dbReference type="ARBA" id="ARBA00022692"/>
    </source>
</evidence>
<proteinExistence type="inferred from homology"/>
<keyword evidence="10" id="KW-0813">Transport</keyword>
<dbReference type="AlphaFoldDB" id="A0A239M557"/>
<evidence type="ECO:0000256" key="1">
    <source>
        <dbReference type="ARBA" id="ARBA00004651"/>
    </source>
</evidence>
<feature type="transmembrane region" description="Helical" evidence="10">
    <location>
        <begin position="35"/>
        <end position="59"/>
    </location>
</feature>
<evidence type="ECO:0000313" key="11">
    <source>
        <dbReference type="EMBL" id="SNT37124.1"/>
    </source>
</evidence>
<dbReference type="PANTHER" id="PTHR28259">
    <property type="entry name" value="FLUORIDE EXPORT PROTEIN 1-RELATED"/>
    <property type="match status" value="1"/>
</dbReference>
<dbReference type="Proteomes" id="UP000198327">
    <property type="component" value="Unassembled WGS sequence"/>
</dbReference>
<evidence type="ECO:0000256" key="8">
    <source>
        <dbReference type="ARBA" id="ARBA00035585"/>
    </source>
</evidence>
<keyword evidence="4 10" id="KW-1133">Transmembrane helix</keyword>
<dbReference type="HAMAP" id="MF_00454">
    <property type="entry name" value="FluC"/>
    <property type="match status" value="1"/>
</dbReference>
<comment type="caution">
    <text evidence="10">Lacks conserved residue(s) required for the propagation of feature annotation.</text>
</comment>
<gene>
    <name evidence="10" type="primary">fluC</name>
    <name evidence="10" type="synonym">crcB</name>
    <name evidence="11" type="ORF">SAMN05421642_115135</name>
</gene>
<evidence type="ECO:0000256" key="7">
    <source>
        <dbReference type="ARBA" id="ARBA00035120"/>
    </source>
</evidence>
<keyword evidence="5 10" id="KW-0472">Membrane</keyword>
<dbReference type="GO" id="GO:0140114">
    <property type="term" value="P:cellular detoxification of fluoride"/>
    <property type="evidence" value="ECO:0007669"/>
    <property type="project" value="UniProtKB-UniRule"/>
</dbReference>